<dbReference type="Proteomes" id="UP000250235">
    <property type="component" value="Unassembled WGS sequence"/>
</dbReference>
<dbReference type="AlphaFoldDB" id="A0A2Z7B7Y4"/>
<evidence type="ECO:0000313" key="2">
    <source>
        <dbReference type="Proteomes" id="UP000250235"/>
    </source>
</evidence>
<organism evidence="1 2">
    <name type="scientific">Dorcoceras hygrometricum</name>
    <dbReference type="NCBI Taxonomy" id="472368"/>
    <lineage>
        <taxon>Eukaryota</taxon>
        <taxon>Viridiplantae</taxon>
        <taxon>Streptophyta</taxon>
        <taxon>Embryophyta</taxon>
        <taxon>Tracheophyta</taxon>
        <taxon>Spermatophyta</taxon>
        <taxon>Magnoliopsida</taxon>
        <taxon>eudicotyledons</taxon>
        <taxon>Gunneridae</taxon>
        <taxon>Pentapetalae</taxon>
        <taxon>asterids</taxon>
        <taxon>lamiids</taxon>
        <taxon>Lamiales</taxon>
        <taxon>Gesneriaceae</taxon>
        <taxon>Didymocarpoideae</taxon>
        <taxon>Trichosporeae</taxon>
        <taxon>Loxocarpinae</taxon>
        <taxon>Dorcoceras</taxon>
    </lineage>
</organism>
<evidence type="ECO:0000313" key="1">
    <source>
        <dbReference type="EMBL" id="KZV30231.1"/>
    </source>
</evidence>
<reference evidence="1 2" key="1">
    <citation type="journal article" date="2015" name="Proc. Natl. Acad. Sci. U.S.A.">
        <title>The resurrection genome of Boea hygrometrica: A blueprint for survival of dehydration.</title>
        <authorList>
            <person name="Xiao L."/>
            <person name="Yang G."/>
            <person name="Zhang L."/>
            <person name="Yang X."/>
            <person name="Zhao S."/>
            <person name="Ji Z."/>
            <person name="Zhou Q."/>
            <person name="Hu M."/>
            <person name="Wang Y."/>
            <person name="Chen M."/>
            <person name="Xu Y."/>
            <person name="Jin H."/>
            <person name="Xiao X."/>
            <person name="Hu G."/>
            <person name="Bao F."/>
            <person name="Hu Y."/>
            <person name="Wan P."/>
            <person name="Li L."/>
            <person name="Deng X."/>
            <person name="Kuang T."/>
            <person name="Xiang C."/>
            <person name="Zhu J.K."/>
            <person name="Oliver M.J."/>
            <person name="He Y."/>
        </authorList>
    </citation>
    <scope>NUCLEOTIDE SEQUENCE [LARGE SCALE GENOMIC DNA]</scope>
    <source>
        <strain evidence="2">cv. XS01</strain>
    </source>
</reference>
<dbReference type="EMBL" id="KV008383">
    <property type="protein sequence ID" value="KZV30231.1"/>
    <property type="molecule type" value="Genomic_DNA"/>
</dbReference>
<accession>A0A2Z7B7Y4</accession>
<gene>
    <name evidence="1" type="ORF">F511_37221</name>
</gene>
<name>A0A2Z7B7Y4_9LAMI</name>
<sequence>MDRYTAYLFLEVRTSMSYISPSSTSEGSTRRFDLTTRVQTRSHNQQLCSLSCCLFFVTTLRATAVSLSTGYFASLLKLSLRLDLCDWMRNATAGSLKLSTGCAVACVWLSSWW</sequence>
<keyword evidence="2" id="KW-1185">Reference proteome</keyword>
<proteinExistence type="predicted"/>
<protein>
    <submittedName>
        <fullName evidence="1">Uncharacterized protein</fullName>
    </submittedName>
</protein>